<dbReference type="SMART" id="SM00346">
    <property type="entry name" value="HTH_ICLR"/>
    <property type="match status" value="1"/>
</dbReference>
<dbReference type="InterPro" id="IPR036390">
    <property type="entry name" value="WH_DNA-bd_sf"/>
</dbReference>
<evidence type="ECO:0000256" key="3">
    <source>
        <dbReference type="ARBA" id="ARBA00023163"/>
    </source>
</evidence>
<proteinExistence type="predicted"/>
<dbReference type="InterPro" id="IPR014757">
    <property type="entry name" value="Tscrpt_reg_IclR_C"/>
</dbReference>
<dbReference type="Proteomes" id="UP000586918">
    <property type="component" value="Unassembled WGS sequence"/>
</dbReference>
<evidence type="ECO:0000256" key="2">
    <source>
        <dbReference type="ARBA" id="ARBA00023125"/>
    </source>
</evidence>
<comment type="caution">
    <text evidence="6">The sequence shown here is derived from an EMBL/GenBank/DDBJ whole genome shotgun (WGS) entry which is preliminary data.</text>
</comment>
<gene>
    <name evidence="6" type="ORF">HF519_24295</name>
</gene>
<dbReference type="GO" id="GO:0003677">
    <property type="term" value="F:DNA binding"/>
    <property type="evidence" value="ECO:0007669"/>
    <property type="project" value="UniProtKB-KW"/>
</dbReference>
<dbReference type="InterPro" id="IPR036388">
    <property type="entry name" value="WH-like_DNA-bd_sf"/>
</dbReference>
<dbReference type="SUPFAM" id="SSF46785">
    <property type="entry name" value="Winged helix' DNA-binding domain"/>
    <property type="match status" value="1"/>
</dbReference>
<evidence type="ECO:0000259" key="5">
    <source>
        <dbReference type="PROSITE" id="PS51078"/>
    </source>
</evidence>
<dbReference type="EMBL" id="JAAXKZ010000123">
    <property type="protein sequence ID" value="NMH94636.1"/>
    <property type="molecule type" value="Genomic_DNA"/>
</dbReference>
<evidence type="ECO:0000313" key="6">
    <source>
        <dbReference type="EMBL" id="NMH94636.1"/>
    </source>
</evidence>
<keyword evidence="7" id="KW-1185">Reference proteome</keyword>
<dbReference type="PANTHER" id="PTHR30136">
    <property type="entry name" value="HELIX-TURN-HELIX TRANSCRIPTIONAL REGULATOR, ICLR FAMILY"/>
    <property type="match status" value="1"/>
</dbReference>
<feature type="domain" description="IclR-ED" evidence="5">
    <location>
        <begin position="76"/>
        <end position="259"/>
    </location>
</feature>
<sequence length="259" mass="28262">MDPAPTSGALAPSPVLSRRRNHRTVDRVAQILELVAREHDGLGLTEIAHRVGAPISSIQGLVNGLAAVGYLSEQGRRFVLGPAPYVLNLLAGRPPVRVVRHDDLETLHGMTGCTVLLGVMVGRDVIYIDYATDSPRHAYATETRIHRPLIRTATGRVLLANLDKRELYAYLNGLDTEEQGYVDGFLQELTAIRTDDLATTQGHMNPDVWAVATPVREEGRVVAAVGLAATPGEMDGRQNQLGQILRTQIRSLSHRTLHP</sequence>
<keyword evidence="3" id="KW-0804">Transcription</keyword>
<evidence type="ECO:0000259" key="4">
    <source>
        <dbReference type="PROSITE" id="PS51077"/>
    </source>
</evidence>
<dbReference type="PANTHER" id="PTHR30136:SF35">
    <property type="entry name" value="HTH-TYPE TRANSCRIPTIONAL REGULATOR RV1719"/>
    <property type="match status" value="1"/>
</dbReference>
<name>A0A848DQB7_9PSEU</name>
<dbReference type="RefSeq" id="WP_169415318.1">
    <property type="nucleotide sequence ID" value="NZ_JAAXKZ010000123.1"/>
</dbReference>
<keyword evidence="2" id="KW-0238">DNA-binding</keyword>
<dbReference type="GO" id="GO:0003700">
    <property type="term" value="F:DNA-binding transcription factor activity"/>
    <property type="evidence" value="ECO:0007669"/>
    <property type="project" value="TreeGrafter"/>
</dbReference>
<evidence type="ECO:0000256" key="1">
    <source>
        <dbReference type="ARBA" id="ARBA00023015"/>
    </source>
</evidence>
<evidence type="ECO:0000313" key="7">
    <source>
        <dbReference type="Proteomes" id="UP000586918"/>
    </source>
</evidence>
<dbReference type="InterPro" id="IPR050707">
    <property type="entry name" value="HTH_MetabolicPath_Reg"/>
</dbReference>
<reference evidence="6 7" key="1">
    <citation type="submission" date="2020-04" db="EMBL/GenBank/DDBJ databases">
        <authorList>
            <person name="Klaysubun C."/>
            <person name="Duangmal K."/>
            <person name="Lipun K."/>
        </authorList>
    </citation>
    <scope>NUCLEOTIDE SEQUENCE [LARGE SCALE GENOMIC DNA]</scope>
    <source>
        <strain evidence="6 7">DSM 45300</strain>
    </source>
</reference>
<organism evidence="6 7">
    <name type="scientific">Pseudonocardia bannensis</name>
    <dbReference type="NCBI Taxonomy" id="630973"/>
    <lineage>
        <taxon>Bacteria</taxon>
        <taxon>Bacillati</taxon>
        <taxon>Actinomycetota</taxon>
        <taxon>Actinomycetes</taxon>
        <taxon>Pseudonocardiales</taxon>
        <taxon>Pseudonocardiaceae</taxon>
        <taxon>Pseudonocardia</taxon>
    </lineage>
</organism>
<protein>
    <submittedName>
        <fullName evidence="6">Helix-turn-helix domain-containing protein</fullName>
    </submittedName>
</protein>
<dbReference type="InterPro" id="IPR029016">
    <property type="entry name" value="GAF-like_dom_sf"/>
</dbReference>
<dbReference type="InterPro" id="IPR005471">
    <property type="entry name" value="Tscrpt_reg_IclR_N"/>
</dbReference>
<feature type="domain" description="HTH iclR-type" evidence="4">
    <location>
        <begin position="22"/>
        <end position="82"/>
    </location>
</feature>
<accession>A0A848DQB7</accession>
<dbReference type="SUPFAM" id="SSF55781">
    <property type="entry name" value="GAF domain-like"/>
    <property type="match status" value="1"/>
</dbReference>
<dbReference type="Gene3D" id="1.10.10.10">
    <property type="entry name" value="Winged helix-like DNA-binding domain superfamily/Winged helix DNA-binding domain"/>
    <property type="match status" value="1"/>
</dbReference>
<dbReference type="GO" id="GO:0045892">
    <property type="term" value="P:negative regulation of DNA-templated transcription"/>
    <property type="evidence" value="ECO:0007669"/>
    <property type="project" value="TreeGrafter"/>
</dbReference>
<dbReference type="Pfam" id="PF09339">
    <property type="entry name" value="HTH_IclR"/>
    <property type="match status" value="1"/>
</dbReference>
<dbReference type="Pfam" id="PF01614">
    <property type="entry name" value="IclR_C"/>
    <property type="match status" value="1"/>
</dbReference>
<dbReference type="PROSITE" id="PS51078">
    <property type="entry name" value="ICLR_ED"/>
    <property type="match status" value="1"/>
</dbReference>
<dbReference type="Gene3D" id="3.30.450.40">
    <property type="match status" value="1"/>
</dbReference>
<keyword evidence="1" id="KW-0805">Transcription regulation</keyword>
<dbReference type="AlphaFoldDB" id="A0A848DQB7"/>
<dbReference type="PROSITE" id="PS51077">
    <property type="entry name" value="HTH_ICLR"/>
    <property type="match status" value="1"/>
</dbReference>